<evidence type="ECO:0000313" key="3">
    <source>
        <dbReference type="Proteomes" id="UP001501170"/>
    </source>
</evidence>
<evidence type="ECO:0000313" key="2">
    <source>
        <dbReference type="EMBL" id="GAA2386872.1"/>
    </source>
</evidence>
<protein>
    <submittedName>
        <fullName evidence="2">Uncharacterized protein</fullName>
    </submittedName>
</protein>
<evidence type="ECO:0000256" key="1">
    <source>
        <dbReference type="SAM" id="MobiDB-lite"/>
    </source>
</evidence>
<dbReference type="RefSeq" id="WP_346076919.1">
    <property type="nucleotide sequence ID" value="NZ_BAAARB010000016.1"/>
</dbReference>
<dbReference type="EMBL" id="BAAARB010000016">
    <property type="protein sequence ID" value="GAA2386872.1"/>
    <property type="molecule type" value="Genomic_DNA"/>
</dbReference>
<name>A0ABN3HSH7_9ACTN</name>
<accession>A0ABN3HSH7</accession>
<sequence length="216" mass="24516">MTDKDDFDRRDTGVIRYGWWKTNEHFSAPKSEPEAISRVSGSEPGTLRRSRDLVEDDLREHTEKYGGDFGWPVIAVDFGDGWQYVYRALKGKLVDVRNMSPDQAAKYQGVRDGKTTNRGGLREEPPRDELDILPRDLDESEAALSDHGTSEPELQTAIALGGETERRYAERVVWQRLHQPELRRLTLLHHGTACAYCGMDVPQIIEAAHLASGFHR</sequence>
<proteinExistence type="predicted"/>
<keyword evidence="3" id="KW-1185">Reference proteome</keyword>
<comment type="caution">
    <text evidence="2">The sequence shown here is derived from an EMBL/GenBank/DDBJ whole genome shotgun (WGS) entry which is preliminary data.</text>
</comment>
<feature type="compositionally biased region" description="Basic and acidic residues" evidence="1">
    <location>
        <begin position="109"/>
        <end position="131"/>
    </location>
</feature>
<gene>
    <name evidence="2" type="ORF">GCM10009855_28770</name>
</gene>
<dbReference type="Proteomes" id="UP001501170">
    <property type="component" value="Unassembled WGS sequence"/>
</dbReference>
<reference evidence="2 3" key="1">
    <citation type="journal article" date="2019" name="Int. J. Syst. Evol. Microbiol.">
        <title>The Global Catalogue of Microorganisms (GCM) 10K type strain sequencing project: providing services to taxonomists for standard genome sequencing and annotation.</title>
        <authorList>
            <consortium name="The Broad Institute Genomics Platform"/>
            <consortium name="The Broad Institute Genome Sequencing Center for Infectious Disease"/>
            <person name="Wu L."/>
            <person name="Ma J."/>
        </authorList>
    </citation>
    <scope>NUCLEOTIDE SEQUENCE [LARGE SCALE GENOMIC DNA]</scope>
    <source>
        <strain evidence="2 3">JCM 16227</strain>
    </source>
</reference>
<organism evidence="2 3">
    <name type="scientific">Gordonia cholesterolivorans</name>
    <dbReference type="NCBI Taxonomy" id="559625"/>
    <lineage>
        <taxon>Bacteria</taxon>
        <taxon>Bacillati</taxon>
        <taxon>Actinomycetota</taxon>
        <taxon>Actinomycetes</taxon>
        <taxon>Mycobacteriales</taxon>
        <taxon>Gordoniaceae</taxon>
        <taxon>Gordonia</taxon>
    </lineage>
</organism>
<feature type="region of interest" description="Disordered" evidence="1">
    <location>
        <begin position="104"/>
        <end position="131"/>
    </location>
</feature>